<dbReference type="Proteomes" id="UP000886998">
    <property type="component" value="Unassembled WGS sequence"/>
</dbReference>
<dbReference type="AlphaFoldDB" id="A0A8X6WZ52"/>
<dbReference type="EMBL" id="BMAV01004001">
    <property type="protein sequence ID" value="GFY44008.1"/>
    <property type="molecule type" value="Genomic_DNA"/>
</dbReference>
<name>A0A8X6WZ52_9ARAC</name>
<organism evidence="1 2">
    <name type="scientific">Trichonephila inaurata madagascariensis</name>
    <dbReference type="NCBI Taxonomy" id="2747483"/>
    <lineage>
        <taxon>Eukaryota</taxon>
        <taxon>Metazoa</taxon>
        <taxon>Ecdysozoa</taxon>
        <taxon>Arthropoda</taxon>
        <taxon>Chelicerata</taxon>
        <taxon>Arachnida</taxon>
        <taxon>Araneae</taxon>
        <taxon>Araneomorphae</taxon>
        <taxon>Entelegynae</taxon>
        <taxon>Araneoidea</taxon>
        <taxon>Nephilidae</taxon>
        <taxon>Trichonephila</taxon>
        <taxon>Trichonephila inaurata</taxon>
    </lineage>
</organism>
<protein>
    <submittedName>
        <fullName evidence="1">Uncharacterized protein</fullName>
    </submittedName>
</protein>
<comment type="caution">
    <text evidence="1">The sequence shown here is derived from an EMBL/GenBank/DDBJ whole genome shotgun (WGS) entry which is preliminary data.</text>
</comment>
<sequence length="41" mass="4975">VKTRRESFYVFVIEEEMTPILLYPRVVFMAIRQTGFTYEIT</sequence>
<feature type="non-terminal residue" evidence="1">
    <location>
        <position position="1"/>
    </location>
</feature>
<evidence type="ECO:0000313" key="1">
    <source>
        <dbReference type="EMBL" id="GFY44008.1"/>
    </source>
</evidence>
<proteinExistence type="predicted"/>
<accession>A0A8X6WZ52</accession>
<keyword evidence="2" id="KW-1185">Reference proteome</keyword>
<evidence type="ECO:0000313" key="2">
    <source>
        <dbReference type="Proteomes" id="UP000886998"/>
    </source>
</evidence>
<reference evidence="1" key="1">
    <citation type="submission" date="2020-08" db="EMBL/GenBank/DDBJ databases">
        <title>Multicomponent nature underlies the extraordinary mechanical properties of spider dragline silk.</title>
        <authorList>
            <person name="Kono N."/>
            <person name="Nakamura H."/>
            <person name="Mori M."/>
            <person name="Yoshida Y."/>
            <person name="Ohtoshi R."/>
            <person name="Malay A.D."/>
            <person name="Moran D.A.P."/>
            <person name="Tomita M."/>
            <person name="Numata K."/>
            <person name="Arakawa K."/>
        </authorList>
    </citation>
    <scope>NUCLEOTIDE SEQUENCE</scope>
</reference>
<gene>
    <name evidence="1" type="ORF">TNIN_441051</name>
</gene>